<evidence type="ECO:0000256" key="1">
    <source>
        <dbReference type="ARBA" id="ARBA00004141"/>
    </source>
</evidence>
<evidence type="ECO:0000313" key="8">
    <source>
        <dbReference type="Proteomes" id="UP000439903"/>
    </source>
</evidence>
<dbReference type="AlphaFoldDB" id="A0A8H4AQD0"/>
<evidence type="ECO:0000256" key="3">
    <source>
        <dbReference type="ARBA" id="ARBA00022692"/>
    </source>
</evidence>
<feature type="transmembrane region" description="Helical" evidence="6">
    <location>
        <begin position="184"/>
        <end position="202"/>
    </location>
</feature>
<proteinExistence type="inferred from homology"/>
<dbReference type="PANTHER" id="PTHR11266">
    <property type="entry name" value="PEROXISOMAL MEMBRANE PROTEIN 2, PXMP2 MPV17"/>
    <property type="match status" value="1"/>
</dbReference>
<dbReference type="InterPro" id="IPR007248">
    <property type="entry name" value="Mpv17_PMP22"/>
</dbReference>
<organism evidence="7 8">
    <name type="scientific">Gigaspora margarita</name>
    <dbReference type="NCBI Taxonomy" id="4874"/>
    <lineage>
        <taxon>Eukaryota</taxon>
        <taxon>Fungi</taxon>
        <taxon>Fungi incertae sedis</taxon>
        <taxon>Mucoromycota</taxon>
        <taxon>Glomeromycotina</taxon>
        <taxon>Glomeromycetes</taxon>
        <taxon>Diversisporales</taxon>
        <taxon>Gigasporaceae</taxon>
        <taxon>Gigaspora</taxon>
    </lineage>
</organism>
<dbReference type="EMBL" id="WTPW01000331">
    <property type="protein sequence ID" value="KAF0521908.1"/>
    <property type="molecule type" value="Genomic_DNA"/>
</dbReference>
<sequence>MTVHSRPIVIKERSQSFPSALLTFYNQQLYTNPLRTKAITSGILNGLQEFLAQELSGTKSKRKGKAKEDDKLTLYDIIDERVVKMALYGFFISGPLNHGLFEISNKIFKNRTGSGAKLLQTLVTLLIIFPIQNTVYLAAMALIAGFRAPEQILASIKKSLWPMMKVTWIIFPIVQTFAQKFLEPQLWVPFFNLVGFSLGLQASTKAKIRQRKQLEDDQ</sequence>
<dbReference type="Pfam" id="PF04117">
    <property type="entry name" value="Mpv17_PMP22"/>
    <property type="match status" value="1"/>
</dbReference>
<dbReference type="OrthoDB" id="860at2759"/>
<evidence type="ECO:0000313" key="7">
    <source>
        <dbReference type="EMBL" id="KAF0521908.1"/>
    </source>
</evidence>
<gene>
    <name evidence="7" type="ORF">F8M41_015683</name>
</gene>
<accession>A0A8H4AQD0</accession>
<evidence type="ECO:0000256" key="4">
    <source>
        <dbReference type="ARBA" id="ARBA00022989"/>
    </source>
</evidence>
<feature type="transmembrane region" description="Helical" evidence="6">
    <location>
        <begin position="121"/>
        <end position="148"/>
    </location>
</feature>
<keyword evidence="4 6" id="KW-1133">Transmembrane helix</keyword>
<protein>
    <submittedName>
        <fullName evidence="7">Integral membrane protein</fullName>
    </submittedName>
</protein>
<keyword evidence="8" id="KW-1185">Reference proteome</keyword>
<evidence type="ECO:0000256" key="5">
    <source>
        <dbReference type="ARBA" id="ARBA00023136"/>
    </source>
</evidence>
<name>A0A8H4AQD0_GIGMA</name>
<evidence type="ECO:0000256" key="2">
    <source>
        <dbReference type="ARBA" id="ARBA00006824"/>
    </source>
</evidence>
<dbReference type="PANTHER" id="PTHR11266:SF93">
    <property type="entry name" value="INTEGRAL MEMBRANE PROTEIN 25D9-6"/>
    <property type="match status" value="1"/>
</dbReference>
<comment type="similarity">
    <text evidence="2 6">Belongs to the peroxisomal membrane protein PXMP2/4 family.</text>
</comment>
<reference evidence="7 8" key="1">
    <citation type="journal article" date="2019" name="Environ. Microbiol.">
        <title>At the nexus of three kingdoms: the genome of the mycorrhizal fungus Gigaspora margarita provides insights into plant, endobacterial and fungal interactions.</title>
        <authorList>
            <person name="Venice F."/>
            <person name="Ghignone S."/>
            <person name="Salvioli di Fossalunga A."/>
            <person name="Amselem J."/>
            <person name="Novero M."/>
            <person name="Xianan X."/>
            <person name="Sedzielewska Toro K."/>
            <person name="Morin E."/>
            <person name="Lipzen A."/>
            <person name="Grigoriev I.V."/>
            <person name="Henrissat B."/>
            <person name="Martin F.M."/>
            <person name="Bonfante P."/>
        </authorList>
    </citation>
    <scope>NUCLEOTIDE SEQUENCE [LARGE SCALE GENOMIC DNA]</scope>
    <source>
        <strain evidence="7 8">BEG34</strain>
    </source>
</reference>
<comment type="subcellular location">
    <subcellularLocation>
        <location evidence="1">Membrane</location>
        <topology evidence="1">Multi-pass membrane protein</topology>
    </subcellularLocation>
</comment>
<keyword evidence="3 6" id="KW-0812">Transmembrane</keyword>
<keyword evidence="5 6" id="KW-0472">Membrane</keyword>
<dbReference type="Proteomes" id="UP000439903">
    <property type="component" value="Unassembled WGS sequence"/>
</dbReference>
<evidence type="ECO:0000256" key="6">
    <source>
        <dbReference type="RuleBase" id="RU363053"/>
    </source>
</evidence>
<comment type="caution">
    <text evidence="7">The sequence shown here is derived from an EMBL/GenBank/DDBJ whole genome shotgun (WGS) entry which is preliminary data.</text>
</comment>
<dbReference type="GO" id="GO:0005778">
    <property type="term" value="C:peroxisomal membrane"/>
    <property type="evidence" value="ECO:0007669"/>
    <property type="project" value="TreeGrafter"/>
</dbReference>